<sequence length="338" mass="37200">MSAYSLDSLEEEEEEEEEEEKEKKKRNEKDRIVPPLGMPRDEEDDDDDFQQKQQLEVLLLRQAPSFDLSRGRCGANNEIGRDQLRFAESSVRENAFSGGKDEKSSSARCPNASATRTSVDEEKPIAAAAAAAAAVATTTNDLQQQQQQQDKKFGKVSSLPLQRCSSANSVAATHNRMNKRPASYLELYSRRFSGSSKDVTTTDPGPTKVTTASSHERQSSISGASRSGCSRSCASSSICDTDRTSSNEFGSRRRRAVVVDEKPRGATNLGSVLAVDDDSGLHREQRSRSRPLLCDSSWDYGTVKRDRSQGSNNGIDAVGPNKQQHQEQIDLDAKVVFR</sequence>
<evidence type="ECO:0000256" key="1">
    <source>
        <dbReference type="SAM" id="MobiDB-lite"/>
    </source>
</evidence>
<feature type="compositionally biased region" description="Low complexity" evidence="1">
    <location>
        <begin position="134"/>
        <end position="148"/>
    </location>
</feature>
<evidence type="ECO:0000313" key="2">
    <source>
        <dbReference type="EMBL" id="KAL3386171.1"/>
    </source>
</evidence>
<feature type="region of interest" description="Disordered" evidence="1">
    <location>
        <begin position="303"/>
        <end position="327"/>
    </location>
</feature>
<feature type="region of interest" description="Disordered" evidence="1">
    <location>
        <begin position="134"/>
        <end position="157"/>
    </location>
</feature>
<dbReference type="AlphaFoldDB" id="A0ABD2W0U8"/>
<feature type="region of interest" description="Disordered" evidence="1">
    <location>
        <begin position="1"/>
        <end position="54"/>
    </location>
</feature>
<feature type="region of interest" description="Disordered" evidence="1">
    <location>
        <begin position="194"/>
        <end position="252"/>
    </location>
</feature>
<accession>A0ABD2W0U8</accession>
<organism evidence="2 3">
    <name type="scientific">Trichogramma kaykai</name>
    <dbReference type="NCBI Taxonomy" id="54128"/>
    <lineage>
        <taxon>Eukaryota</taxon>
        <taxon>Metazoa</taxon>
        <taxon>Ecdysozoa</taxon>
        <taxon>Arthropoda</taxon>
        <taxon>Hexapoda</taxon>
        <taxon>Insecta</taxon>
        <taxon>Pterygota</taxon>
        <taxon>Neoptera</taxon>
        <taxon>Endopterygota</taxon>
        <taxon>Hymenoptera</taxon>
        <taxon>Apocrita</taxon>
        <taxon>Proctotrupomorpha</taxon>
        <taxon>Chalcidoidea</taxon>
        <taxon>Trichogrammatidae</taxon>
        <taxon>Trichogramma</taxon>
    </lineage>
</organism>
<dbReference type="Proteomes" id="UP001627154">
    <property type="component" value="Unassembled WGS sequence"/>
</dbReference>
<dbReference type="EMBL" id="JBJJXI010000148">
    <property type="protein sequence ID" value="KAL3386171.1"/>
    <property type="molecule type" value="Genomic_DNA"/>
</dbReference>
<feature type="compositionally biased region" description="Low complexity" evidence="1">
    <location>
        <begin position="197"/>
        <end position="211"/>
    </location>
</feature>
<name>A0ABD2W0U8_9HYME</name>
<evidence type="ECO:0000313" key="3">
    <source>
        <dbReference type="Proteomes" id="UP001627154"/>
    </source>
</evidence>
<feature type="compositionally biased region" description="Basic and acidic residues" evidence="1">
    <location>
        <begin position="21"/>
        <end position="32"/>
    </location>
</feature>
<feature type="compositionally biased region" description="Polar residues" evidence="1">
    <location>
        <begin position="106"/>
        <end position="117"/>
    </location>
</feature>
<proteinExistence type="predicted"/>
<feature type="compositionally biased region" description="Low complexity" evidence="1">
    <location>
        <begin position="219"/>
        <end position="238"/>
    </location>
</feature>
<feature type="compositionally biased region" description="Acidic residues" evidence="1">
    <location>
        <begin position="8"/>
        <end position="20"/>
    </location>
</feature>
<gene>
    <name evidence="2" type="ORF">TKK_018372</name>
</gene>
<protein>
    <submittedName>
        <fullName evidence="2">Uncharacterized protein</fullName>
    </submittedName>
</protein>
<keyword evidence="3" id="KW-1185">Reference proteome</keyword>
<feature type="region of interest" description="Disordered" evidence="1">
    <location>
        <begin position="90"/>
        <end position="121"/>
    </location>
</feature>
<comment type="caution">
    <text evidence="2">The sequence shown here is derived from an EMBL/GenBank/DDBJ whole genome shotgun (WGS) entry which is preliminary data.</text>
</comment>
<reference evidence="2 3" key="1">
    <citation type="journal article" date="2024" name="bioRxiv">
        <title>A reference genome for Trichogramma kaykai: A tiny desert-dwelling parasitoid wasp with competing sex-ratio distorters.</title>
        <authorList>
            <person name="Culotta J."/>
            <person name="Lindsey A.R."/>
        </authorList>
    </citation>
    <scope>NUCLEOTIDE SEQUENCE [LARGE SCALE GENOMIC DNA]</scope>
    <source>
        <strain evidence="2 3">KSX58</strain>
    </source>
</reference>